<organism evidence="2 3">
    <name type="scientific">Bacteroides cellulosilyticus</name>
    <dbReference type="NCBI Taxonomy" id="246787"/>
    <lineage>
        <taxon>Bacteria</taxon>
        <taxon>Pseudomonadati</taxon>
        <taxon>Bacteroidota</taxon>
        <taxon>Bacteroidia</taxon>
        <taxon>Bacteroidales</taxon>
        <taxon>Bacteroidaceae</taxon>
        <taxon>Bacteroides</taxon>
    </lineage>
</organism>
<dbReference type="RefSeq" id="WP_060407992.1">
    <property type="nucleotide sequence ID" value="NZ_CABMLT010000011.1"/>
</dbReference>
<name>A0A108TAJ6_9BACE</name>
<dbReference type="InterPro" id="IPR011330">
    <property type="entry name" value="Glyco_hydro/deAcase_b/a-brl"/>
</dbReference>
<dbReference type="SUPFAM" id="SSF88713">
    <property type="entry name" value="Glycoside hydrolase/deacetylase"/>
    <property type="match status" value="1"/>
</dbReference>
<feature type="domain" description="NodB homology" evidence="1">
    <location>
        <begin position="15"/>
        <end position="284"/>
    </location>
</feature>
<dbReference type="Proteomes" id="UP000448877">
    <property type="component" value="Unassembled WGS sequence"/>
</dbReference>
<evidence type="ECO:0000313" key="3">
    <source>
        <dbReference type="Proteomes" id="UP000448877"/>
    </source>
</evidence>
<protein>
    <submittedName>
        <fullName evidence="2">DUF3473 domain-containing protein</fullName>
    </submittedName>
</protein>
<dbReference type="InterPro" id="IPR022560">
    <property type="entry name" value="DUF3473"/>
</dbReference>
<dbReference type="CDD" id="cd10941">
    <property type="entry name" value="CE4_PuuE_HpPgdA_like_2"/>
    <property type="match status" value="1"/>
</dbReference>
<dbReference type="Pfam" id="PF11959">
    <property type="entry name" value="DUF3473"/>
    <property type="match status" value="1"/>
</dbReference>
<dbReference type="Gene3D" id="3.20.20.370">
    <property type="entry name" value="Glycoside hydrolase/deacetylase"/>
    <property type="match status" value="1"/>
</dbReference>
<sequence length="284" mass="33452">MNILTFDIEDWYNCDFISGDFDWEKHEVRIYQGVNRILEELEKRHQKGTFFCLGWLAERHPDVIRSIQKQGHHIGCHSYQHELSFRFDEKTFKEDTQKAKRMIEDVTGEEVNAFRAPGFSITKNNVWALRSLAEMGFRYDCSMFPAPHDYGGMPGYGEGIPKRIDVGDGRIIKEFPISVHQVMGKHIVFSGGGFFRLFPYWLINHWGKHSDYMMTYFHPRDFDTGQPIIQALPVMRRFKSYVGIKGAFAKFQRLLDRYEFYNVEEADEIINWEITPIIELNSLK</sequence>
<dbReference type="Pfam" id="PF01522">
    <property type="entry name" value="Polysacc_deac_1"/>
    <property type="match status" value="1"/>
</dbReference>
<dbReference type="GO" id="GO:0016810">
    <property type="term" value="F:hydrolase activity, acting on carbon-nitrogen (but not peptide) bonds"/>
    <property type="evidence" value="ECO:0007669"/>
    <property type="project" value="InterPro"/>
</dbReference>
<evidence type="ECO:0000313" key="2">
    <source>
        <dbReference type="EMBL" id="KAA5416327.1"/>
    </source>
</evidence>
<dbReference type="AlphaFoldDB" id="A0A108TAJ6"/>
<dbReference type="PROSITE" id="PS51677">
    <property type="entry name" value="NODB"/>
    <property type="match status" value="1"/>
</dbReference>
<dbReference type="EMBL" id="VVYV01000027">
    <property type="protein sequence ID" value="KAA5416327.1"/>
    <property type="molecule type" value="Genomic_DNA"/>
</dbReference>
<accession>A0A108TAJ6</accession>
<dbReference type="InterPro" id="IPR002509">
    <property type="entry name" value="NODB_dom"/>
</dbReference>
<evidence type="ECO:0000259" key="1">
    <source>
        <dbReference type="PROSITE" id="PS51677"/>
    </source>
</evidence>
<dbReference type="PANTHER" id="PTHR47561">
    <property type="entry name" value="POLYSACCHARIDE DEACETYLASE FAMILY PROTEIN (AFU_ORTHOLOGUE AFUA_6G05030)"/>
    <property type="match status" value="1"/>
</dbReference>
<dbReference type="GO" id="GO:0005975">
    <property type="term" value="P:carbohydrate metabolic process"/>
    <property type="evidence" value="ECO:0007669"/>
    <property type="project" value="InterPro"/>
</dbReference>
<dbReference type="PANTHER" id="PTHR47561:SF1">
    <property type="entry name" value="POLYSACCHARIDE DEACETYLASE FAMILY PROTEIN (AFU_ORTHOLOGUE AFUA_6G05030)"/>
    <property type="match status" value="1"/>
</dbReference>
<reference evidence="2 3" key="1">
    <citation type="journal article" date="2019" name="Nat. Med.">
        <title>A library of human gut bacterial isolates paired with longitudinal multiomics data enables mechanistic microbiome research.</title>
        <authorList>
            <person name="Poyet M."/>
            <person name="Groussin M."/>
            <person name="Gibbons S.M."/>
            <person name="Avila-Pacheco J."/>
            <person name="Jiang X."/>
            <person name="Kearney S.M."/>
            <person name="Perrotta A.R."/>
            <person name="Berdy B."/>
            <person name="Zhao S."/>
            <person name="Lieberman T.D."/>
            <person name="Swanson P.K."/>
            <person name="Smith M."/>
            <person name="Roesemann S."/>
            <person name="Alexander J.E."/>
            <person name="Rich S.A."/>
            <person name="Livny J."/>
            <person name="Vlamakis H."/>
            <person name="Clish C."/>
            <person name="Bullock K."/>
            <person name="Deik A."/>
            <person name="Scott J."/>
            <person name="Pierce K.A."/>
            <person name="Xavier R.J."/>
            <person name="Alm E.J."/>
        </authorList>
    </citation>
    <scope>NUCLEOTIDE SEQUENCE [LARGE SCALE GENOMIC DNA]</scope>
    <source>
        <strain evidence="2 3">BIOML-A6</strain>
    </source>
</reference>
<dbReference type="InterPro" id="IPR045235">
    <property type="entry name" value="PuuE_HpPgdA-like"/>
</dbReference>
<proteinExistence type="predicted"/>
<gene>
    <name evidence="2" type="ORF">F2Y81_15830</name>
</gene>
<comment type="caution">
    <text evidence="2">The sequence shown here is derived from an EMBL/GenBank/DDBJ whole genome shotgun (WGS) entry which is preliminary data.</text>
</comment>